<dbReference type="SMART" id="SM00320">
    <property type="entry name" value="WD40"/>
    <property type="match status" value="4"/>
</dbReference>
<evidence type="ECO:0000256" key="4">
    <source>
        <dbReference type="ARBA" id="ARBA00022490"/>
    </source>
</evidence>
<evidence type="ECO:0000259" key="18">
    <source>
        <dbReference type="Pfam" id="PF25768"/>
    </source>
</evidence>
<keyword evidence="4" id="KW-0963">Cytoplasm</keyword>
<dbReference type="GO" id="GO:0005930">
    <property type="term" value="C:axoneme"/>
    <property type="evidence" value="ECO:0007669"/>
    <property type="project" value="UniProtKB-SubCell"/>
</dbReference>
<dbReference type="InterPro" id="IPR056157">
    <property type="entry name" value="TPR_IFT80_172_dom"/>
</dbReference>
<dbReference type="Pfam" id="PF23387">
    <property type="entry name" value="TPR_IFT80_172"/>
    <property type="match status" value="1"/>
</dbReference>
<dbReference type="Pfam" id="PF25170">
    <property type="entry name" value="TPR_WDR35"/>
    <property type="match status" value="1"/>
</dbReference>
<evidence type="ECO:0000256" key="5">
    <source>
        <dbReference type="ARBA" id="ARBA00022574"/>
    </source>
</evidence>
<evidence type="ECO:0000256" key="12">
    <source>
        <dbReference type="ARBA" id="ARBA00062232"/>
    </source>
</evidence>
<feature type="domain" description="IFT121-like TPR repeats" evidence="18">
    <location>
        <begin position="1010"/>
        <end position="1102"/>
    </location>
</feature>
<feature type="domain" description="IFT121 second beta-propeller" evidence="16">
    <location>
        <begin position="335"/>
        <end position="653"/>
    </location>
</feature>
<comment type="subcellular location">
    <subcellularLocation>
        <location evidence="3">Cytoplasm</location>
        <location evidence="3">Cytoskeleton</location>
        <location evidence="3">Cilium axoneme</location>
    </subcellularLocation>
    <subcellularLocation>
        <location evidence="1">Cytoplasm</location>
        <location evidence="1">Cytoskeleton</location>
        <location evidence="1">Cilium basal body</location>
    </subcellularLocation>
    <subcellularLocation>
        <location evidence="2">Cytoplasm</location>
        <location evidence="2">Cytoskeleton</location>
        <location evidence="2">Microtubule organizing center</location>
        <location evidence="2">Centrosome</location>
    </subcellularLocation>
</comment>
<feature type="domain" description="IFT121/TULP4 N-terminal" evidence="17">
    <location>
        <begin position="1"/>
        <end position="330"/>
    </location>
</feature>
<comment type="caution">
    <text evidence="19">The sequence shown here is derived from an EMBL/GenBank/DDBJ whole genome shotgun (WGS) entry which is preliminary data.</text>
</comment>
<keyword evidence="8" id="KW-0969">Cilium</keyword>
<evidence type="ECO:0000256" key="13">
    <source>
        <dbReference type="ARBA" id="ARBA00070596"/>
    </source>
</evidence>
<comment type="function">
    <text evidence="11">As a component of the IFT complex A (IFT-A), a complex required for retrograde ciliary transport and entry into cilia of G protein-coupled receptors (GPCRs), it is involved in ciliogenesis and ciliary protein trafficking. May promote CASP3 activation and TNF-stimulated apoptosis.</text>
</comment>
<dbReference type="SUPFAM" id="SSF50978">
    <property type="entry name" value="WD40 repeat-like"/>
    <property type="match status" value="2"/>
</dbReference>
<dbReference type="Proteomes" id="UP000549394">
    <property type="component" value="Unassembled WGS sequence"/>
</dbReference>
<evidence type="ECO:0000259" key="15">
    <source>
        <dbReference type="Pfam" id="PF23387"/>
    </source>
</evidence>
<dbReference type="Gene3D" id="2.130.10.10">
    <property type="entry name" value="YVTN repeat-like/Quinoprotein amine dehydrogenase"/>
    <property type="match status" value="1"/>
</dbReference>
<dbReference type="AlphaFoldDB" id="A0A7I8VUJ5"/>
<evidence type="ECO:0000256" key="2">
    <source>
        <dbReference type="ARBA" id="ARBA00004300"/>
    </source>
</evidence>
<dbReference type="InterPro" id="IPR056159">
    <property type="entry name" value="Beta-prop_IFT121_TULP_N"/>
</dbReference>
<dbReference type="InterPro" id="IPR001680">
    <property type="entry name" value="WD40_rpt"/>
</dbReference>
<keyword evidence="5 14" id="KW-0853">WD repeat</keyword>
<dbReference type="GO" id="GO:1905515">
    <property type="term" value="P:non-motile cilium assembly"/>
    <property type="evidence" value="ECO:0007669"/>
    <property type="project" value="TreeGrafter"/>
</dbReference>
<evidence type="ECO:0000313" key="20">
    <source>
        <dbReference type="Proteomes" id="UP000549394"/>
    </source>
</evidence>
<dbReference type="GO" id="GO:0035721">
    <property type="term" value="P:intraciliary retrograde transport"/>
    <property type="evidence" value="ECO:0007669"/>
    <property type="project" value="TreeGrafter"/>
</dbReference>
<feature type="domain" description="IFT80/172/WDR35 TPR" evidence="15">
    <location>
        <begin position="684"/>
        <end position="772"/>
    </location>
</feature>
<dbReference type="Gene3D" id="1.25.40.470">
    <property type="match status" value="1"/>
</dbReference>
<dbReference type="FunFam" id="2.130.10.10:FF:000187">
    <property type="entry name" value="WD repeat-containing protein 35"/>
    <property type="match status" value="1"/>
</dbReference>
<dbReference type="GO" id="GO:0097730">
    <property type="term" value="C:non-motile cilium"/>
    <property type="evidence" value="ECO:0007669"/>
    <property type="project" value="TreeGrafter"/>
</dbReference>
<evidence type="ECO:0000256" key="8">
    <source>
        <dbReference type="ARBA" id="ARBA00023069"/>
    </source>
</evidence>
<dbReference type="Pfam" id="PF24797">
    <property type="entry name" value="Beta-prop_WDR35_TULP_N"/>
    <property type="match status" value="1"/>
</dbReference>
<dbReference type="PANTHER" id="PTHR12764">
    <property type="entry name" value="WD REPEAT DOMAIN-RELATED"/>
    <property type="match status" value="1"/>
</dbReference>
<evidence type="ECO:0000256" key="6">
    <source>
        <dbReference type="ARBA" id="ARBA00022737"/>
    </source>
</evidence>
<gene>
    <name evidence="19" type="ORF">DGYR_LOCUS7637</name>
</gene>
<dbReference type="InterPro" id="IPR056158">
    <property type="entry name" value="Beta-prop_IFT121_2nd"/>
</dbReference>
<dbReference type="InterPro" id="IPR017233">
    <property type="entry name" value="WDR35"/>
</dbReference>
<keyword evidence="20" id="KW-1185">Reference proteome</keyword>
<dbReference type="GO" id="GO:0061512">
    <property type="term" value="P:protein localization to cilium"/>
    <property type="evidence" value="ECO:0007669"/>
    <property type="project" value="TreeGrafter"/>
</dbReference>
<evidence type="ECO:0000256" key="11">
    <source>
        <dbReference type="ARBA" id="ARBA00058990"/>
    </source>
</evidence>
<evidence type="ECO:0000256" key="10">
    <source>
        <dbReference type="ARBA" id="ARBA00023273"/>
    </source>
</evidence>
<evidence type="ECO:0000259" key="17">
    <source>
        <dbReference type="Pfam" id="PF24797"/>
    </source>
</evidence>
<evidence type="ECO:0000256" key="1">
    <source>
        <dbReference type="ARBA" id="ARBA00004120"/>
    </source>
</evidence>
<dbReference type="PROSITE" id="PS50082">
    <property type="entry name" value="WD_REPEATS_2"/>
    <property type="match status" value="1"/>
</dbReference>
<organism evidence="19 20">
    <name type="scientific">Dimorphilus gyrociliatus</name>
    <dbReference type="NCBI Taxonomy" id="2664684"/>
    <lineage>
        <taxon>Eukaryota</taxon>
        <taxon>Metazoa</taxon>
        <taxon>Spiralia</taxon>
        <taxon>Lophotrochozoa</taxon>
        <taxon>Annelida</taxon>
        <taxon>Polychaeta</taxon>
        <taxon>Polychaeta incertae sedis</taxon>
        <taxon>Dinophilidae</taxon>
        <taxon>Dimorphilus</taxon>
    </lineage>
</organism>
<dbReference type="InterPro" id="IPR036322">
    <property type="entry name" value="WD40_repeat_dom_sf"/>
</dbReference>
<dbReference type="Pfam" id="PF23390">
    <property type="entry name" value="Beta-prop_WDR35_2nd"/>
    <property type="match status" value="1"/>
</dbReference>
<dbReference type="SUPFAM" id="SSF48371">
    <property type="entry name" value="ARM repeat"/>
    <property type="match status" value="1"/>
</dbReference>
<dbReference type="InterPro" id="IPR057979">
    <property type="entry name" value="TPR_IFT121"/>
</dbReference>
<evidence type="ECO:0000256" key="14">
    <source>
        <dbReference type="PROSITE-ProRule" id="PRU00221"/>
    </source>
</evidence>
<dbReference type="InterPro" id="IPR039857">
    <property type="entry name" value="Ift122/121"/>
</dbReference>
<evidence type="ECO:0000313" key="19">
    <source>
        <dbReference type="EMBL" id="CAD5119387.1"/>
    </source>
</evidence>
<evidence type="ECO:0000256" key="3">
    <source>
        <dbReference type="ARBA" id="ARBA00004430"/>
    </source>
</evidence>
<evidence type="ECO:0000256" key="7">
    <source>
        <dbReference type="ARBA" id="ARBA00022794"/>
    </source>
</evidence>
<comment type="subunit">
    <text evidence="12">Component of the IFT complex A (IFT-A) complex. IFT-A complex is divided into a core subcomplex composed of IFT122:IFT140:WDR19 which is associated with TULP3 and a peripheral subcomplex composed of IFT43:WDR35:TTC21B. Interacts directy with IFT122, ITF43 and TTC21B. Interacts with IFT43. Interacts with CFAP61.</text>
</comment>
<keyword evidence="6" id="KW-0677">Repeat</keyword>
<name>A0A7I8VUJ5_9ANNE</name>
<dbReference type="InterPro" id="IPR016024">
    <property type="entry name" value="ARM-type_fold"/>
</dbReference>
<dbReference type="Pfam" id="PF25768">
    <property type="entry name" value="TPR_IFT121"/>
    <property type="match status" value="1"/>
</dbReference>
<protein>
    <recommendedName>
        <fullName evidence="13">WD repeat-containing protein 35</fullName>
    </recommendedName>
</protein>
<keyword evidence="7" id="KW-0970">Cilium biogenesis/degradation</keyword>
<keyword evidence="9" id="KW-0206">Cytoskeleton</keyword>
<dbReference type="PIRSF" id="PIRSF037536">
    <property type="entry name" value="WD_repeat_p35"/>
    <property type="match status" value="1"/>
</dbReference>
<reference evidence="19 20" key="1">
    <citation type="submission" date="2020-08" db="EMBL/GenBank/DDBJ databases">
        <authorList>
            <person name="Hejnol A."/>
        </authorList>
    </citation>
    <scope>NUCLEOTIDE SEQUENCE [LARGE SCALE GENOMIC DNA]</scope>
</reference>
<dbReference type="PANTHER" id="PTHR12764:SF5">
    <property type="entry name" value="LD29485P"/>
    <property type="match status" value="1"/>
</dbReference>
<dbReference type="InterPro" id="IPR057361">
    <property type="entry name" value="TPR_WDR35"/>
</dbReference>
<dbReference type="OrthoDB" id="10260567at2759"/>
<proteinExistence type="predicted"/>
<dbReference type="FunFam" id="1.25.40.470:FF:000004">
    <property type="entry name" value="WD repeat-containing protein 35"/>
    <property type="match status" value="1"/>
</dbReference>
<evidence type="ECO:0000256" key="9">
    <source>
        <dbReference type="ARBA" id="ARBA00023212"/>
    </source>
</evidence>
<sequence length="1107" mass="126091">MFIYLSKKIAIPQNVKLRCTSWNKEFGYIACGGEDGLLKVLKLETNVSDSKVKGLAAQSNLTMNQPLEGHSGAVQVITWNEHFHRLTTSDQQGLIIVWMFYKGSWYEEMINNRNKSVVRGMKWNADGQKICIVYEDGAVIVGSVDGSRIWGKELKNSRLNGVEWSPDGKMLLFAMNNGEIHSYDSMGNPISQVDIYCLQDTGSSDIVSMDWYNGNHGYIETNCPSLAIAFRNGRCQIMRNEVDDAPVLVDSGITICQCSWNHSGDTLAICGLQQQGEEKTINVVQFYTPFGEHLRTLKVPGKKIYSCSWEGGSLRIILAVDSFLYFANIRPDYKWAYCTNTVVYSYMRSDRNEQCVVFWDCKNNERYLKYVKNLIKITACGDYCCLATRAEDSNTQYVLVLCNAIGTPLDSKYLDLQPIYLTMTKSHIIAACREAFYTWQFKNPKKVITLDVQVSNRKAGVERLFHADDVPSGAGGDDVDFNKAYKPTDDAICAIAATEKVLVIARESGTLNRYSMPQHALQYKHSTTCKPYQISLNCSSSRLAIIDISGLLTFYDLETRMTDPTRGNEVVGEHLKFERKDVWDMKWAEDNAELFAMMEKTKMYVYRGTEPEEPVSSSGYLCQFSDLQIRSVLLDEIMKDPEVPSKENLLDLEVKSLRDAREILSKNGLKDAESFIEDNPHPRLWRLLAEAALEELDLKVAESSFVRCKDYSGIEFTKRLSHLQNEAMRKAEVAAYFHRYDEADRHYLSLDRRDMVVAMRKKLGDWIKVVDLLKQGGGDDQQMEEAYIAIGDLFTDRQKWSEAVRYYVLGNNQERLAKCYYMLEDYEALAKLADGLPENHNLLSDIAEKLVSVGMCVEAVRAFVKCNKVKQAIDCCVQLNQWNEAIELAKKFNMKEIDGLLTKYASHLLEKNKIINAIELYRKANRFLDAAKLLYKLAGEETKKKSKPLRIKKLYVLAALLVEQHNEQMKLTARSKYHTSQSKKNQEASSSLAGMLNEDSSSFDDTKLIDQAWRGAEAYHLFILSQKQLYQGYVDAAMKTAYHLREYDDVMDVSDSHSLIALTACDNRAFGIASKAFIKLESLENKELYEELALDIFTKYLPFQKAK</sequence>
<feature type="repeat" description="WD" evidence="14">
    <location>
        <begin position="67"/>
        <end position="98"/>
    </location>
</feature>
<accession>A0A7I8VUJ5</accession>
<dbReference type="EMBL" id="CAJFCJ010000010">
    <property type="protein sequence ID" value="CAD5119387.1"/>
    <property type="molecule type" value="Genomic_DNA"/>
</dbReference>
<dbReference type="InterPro" id="IPR015943">
    <property type="entry name" value="WD40/YVTN_repeat-like_dom_sf"/>
</dbReference>
<dbReference type="GO" id="GO:0030991">
    <property type="term" value="C:intraciliary transport particle A"/>
    <property type="evidence" value="ECO:0007669"/>
    <property type="project" value="TreeGrafter"/>
</dbReference>
<keyword evidence="10" id="KW-0966">Cell projection</keyword>
<evidence type="ECO:0000259" key="16">
    <source>
        <dbReference type="Pfam" id="PF23390"/>
    </source>
</evidence>
<dbReference type="GO" id="GO:0005813">
    <property type="term" value="C:centrosome"/>
    <property type="evidence" value="ECO:0007669"/>
    <property type="project" value="UniProtKB-SubCell"/>
</dbReference>